<evidence type="ECO:0000313" key="1">
    <source>
        <dbReference type="EMBL" id="KAG7336855.1"/>
    </source>
</evidence>
<sequence length="111" mass="12386">MAPSTVQVLKDIPSSFLEFRAVLVDVFYESAGMAKMILPWLATCAVHLRYLAPEFIGAIVDSIRSDPSSELTVYGHGYRCRKLRWSAHGYHHCPGVMISEIGILSFSSILR</sequence>
<dbReference type="EMBL" id="JAGRRH010000019">
    <property type="protein sequence ID" value="KAG7350082.1"/>
    <property type="molecule type" value="Genomic_DNA"/>
</dbReference>
<organism evidence="2 3">
    <name type="scientific">Nitzschia inconspicua</name>
    <dbReference type="NCBI Taxonomy" id="303405"/>
    <lineage>
        <taxon>Eukaryota</taxon>
        <taxon>Sar</taxon>
        <taxon>Stramenopiles</taxon>
        <taxon>Ochrophyta</taxon>
        <taxon>Bacillariophyta</taxon>
        <taxon>Bacillariophyceae</taxon>
        <taxon>Bacillariophycidae</taxon>
        <taxon>Bacillariales</taxon>
        <taxon>Bacillariaceae</taxon>
        <taxon>Nitzschia</taxon>
    </lineage>
</organism>
<dbReference type="AlphaFoldDB" id="A0A9K3PJJ2"/>
<dbReference type="Proteomes" id="UP000693970">
    <property type="component" value="Unassembled WGS sequence"/>
</dbReference>
<name>A0A9K3PJJ2_9STRA</name>
<proteinExistence type="predicted"/>
<protein>
    <submittedName>
        <fullName evidence="2">Uncharacterized protein</fullName>
    </submittedName>
</protein>
<comment type="caution">
    <text evidence="2">The sequence shown here is derived from an EMBL/GenBank/DDBJ whole genome shotgun (WGS) entry which is preliminary data.</text>
</comment>
<dbReference type="EMBL" id="JAGRRH010000104">
    <property type="protein sequence ID" value="KAG7336855.1"/>
    <property type="molecule type" value="Genomic_DNA"/>
</dbReference>
<evidence type="ECO:0000313" key="2">
    <source>
        <dbReference type="EMBL" id="KAG7350082.1"/>
    </source>
</evidence>
<reference evidence="2" key="1">
    <citation type="journal article" date="2021" name="Sci. Rep.">
        <title>Diploid genomic architecture of Nitzschia inconspicua, an elite biomass production diatom.</title>
        <authorList>
            <person name="Oliver A."/>
            <person name="Podell S."/>
            <person name="Pinowska A."/>
            <person name="Traller J.C."/>
            <person name="Smith S.R."/>
            <person name="McClure R."/>
            <person name="Beliaev A."/>
            <person name="Bohutskyi P."/>
            <person name="Hill E.A."/>
            <person name="Rabines A."/>
            <person name="Zheng H."/>
            <person name="Allen L.Z."/>
            <person name="Kuo A."/>
            <person name="Grigoriev I.V."/>
            <person name="Allen A.E."/>
            <person name="Hazlebeck D."/>
            <person name="Allen E.E."/>
        </authorList>
    </citation>
    <scope>NUCLEOTIDE SEQUENCE</scope>
    <source>
        <strain evidence="2">Hildebrandi</strain>
    </source>
</reference>
<accession>A0A9K3PJJ2</accession>
<evidence type="ECO:0000313" key="3">
    <source>
        <dbReference type="Proteomes" id="UP000693970"/>
    </source>
</evidence>
<keyword evidence="3" id="KW-1185">Reference proteome</keyword>
<gene>
    <name evidence="2" type="ORF">IV203_012679</name>
    <name evidence="1" type="ORF">IV203_014266</name>
</gene>
<reference evidence="2" key="2">
    <citation type="submission" date="2021-04" db="EMBL/GenBank/DDBJ databases">
        <authorList>
            <person name="Podell S."/>
        </authorList>
    </citation>
    <scope>NUCLEOTIDE SEQUENCE</scope>
    <source>
        <strain evidence="2">Hildebrandi</strain>
    </source>
</reference>